<proteinExistence type="inferred from homology"/>
<reference evidence="8" key="1">
    <citation type="submission" date="2022-06" db="EMBL/GenBank/DDBJ databases">
        <title>Isolation of gut microbiota from human fecal samples.</title>
        <authorList>
            <person name="Pamer E.G."/>
            <person name="Barat B."/>
            <person name="Waligurski E."/>
            <person name="Medina S."/>
            <person name="Paddock L."/>
            <person name="Mostad J."/>
        </authorList>
    </citation>
    <scope>NUCLEOTIDE SEQUENCE</scope>
    <source>
        <strain evidence="8">DFI.9.91</strain>
    </source>
</reference>
<keyword evidence="5 6" id="KW-0456">Lyase</keyword>
<dbReference type="GO" id="GO:0061799">
    <property type="term" value="F:cyclic pyranopterin monophosphate synthase activity"/>
    <property type="evidence" value="ECO:0007669"/>
    <property type="project" value="UniProtKB-UniRule"/>
</dbReference>
<comment type="function">
    <text evidence="6">Catalyzes the conversion of (8S)-3',8-cyclo-7,8-dihydroguanosine 5'-triphosphate to cyclic pyranopterin monophosphate (cPMP).</text>
</comment>
<evidence type="ECO:0000256" key="6">
    <source>
        <dbReference type="HAMAP-Rule" id="MF_01224"/>
    </source>
</evidence>
<dbReference type="NCBIfam" id="TIGR00581">
    <property type="entry name" value="moaC"/>
    <property type="match status" value="1"/>
</dbReference>
<evidence type="ECO:0000256" key="3">
    <source>
        <dbReference type="ARBA" id="ARBA00012575"/>
    </source>
</evidence>
<dbReference type="InterPro" id="IPR002820">
    <property type="entry name" value="Mopterin_CF_biosynth-C_dom"/>
</dbReference>
<feature type="binding site" evidence="6">
    <location>
        <begin position="112"/>
        <end position="113"/>
    </location>
    <ligand>
        <name>substrate</name>
    </ligand>
</feature>
<dbReference type="EMBL" id="JANFYS010000034">
    <property type="protein sequence ID" value="MCQ4771516.1"/>
    <property type="molecule type" value="Genomic_DNA"/>
</dbReference>
<organism evidence="8 9">
    <name type="scientific">Intestinimonas massiliensis</name>
    <name type="common">ex Afouda et al. 2020</name>
    <dbReference type="NCBI Taxonomy" id="1673721"/>
    <lineage>
        <taxon>Bacteria</taxon>
        <taxon>Bacillati</taxon>
        <taxon>Bacillota</taxon>
        <taxon>Clostridia</taxon>
        <taxon>Eubacteriales</taxon>
        <taxon>Intestinimonas</taxon>
    </lineage>
</organism>
<sequence>MAFTHMDENGNAVMVDVSEKAVTQRTAVARGAVSMSPGCFAMVRDGRAKKGDVLAVAQVAGIMAAKRTAELIPLCHVLALNKTAVEFTLRPERSEIEAVCTVRCDGRTGVEMEALTGVSVALLTIYDMCKAEDRAMCIREIHLVEKQGGKSGHFIYGQGEDHHDRPVGTDH</sequence>
<dbReference type="InterPro" id="IPR050105">
    <property type="entry name" value="MoCo_biosynth_MoaA/MoaC"/>
</dbReference>
<dbReference type="SUPFAM" id="SSF55040">
    <property type="entry name" value="Molybdenum cofactor biosynthesis protein C, MoaC"/>
    <property type="match status" value="1"/>
</dbReference>
<dbReference type="Proteomes" id="UP001204562">
    <property type="component" value="Unassembled WGS sequence"/>
</dbReference>
<dbReference type="InterPro" id="IPR023045">
    <property type="entry name" value="MoaC"/>
</dbReference>
<evidence type="ECO:0000313" key="8">
    <source>
        <dbReference type="EMBL" id="MCQ4771516.1"/>
    </source>
</evidence>
<dbReference type="EC" id="4.6.1.17" evidence="3 6"/>
<feature type="binding site" evidence="6">
    <location>
        <begin position="74"/>
        <end position="76"/>
    </location>
    <ligand>
        <name>substrate</name>
    </ligand>
</feature>
<dbReference type="Pfam" id="PF01967">
    <property type="entry name" value="MoaC"/>
    <property type="match status" value="1"/>
</dbReference>
<evidence type="ECO:0000313" key="9">
    <source>
        <dbReference type="Proteomes" id="UP001204562"/>
    </source>
</evidence>
<dbReference type="Gene3D" id="3.30.70.640">
    <property type="entry name" value="Molybdopterin cofactor biosynthesis C (MoaC) domain"/>
    <property type="match status" value="1"/>
</dbReference>
<comment type="catalytic activity">
    <reaction evidence="1 6">
        <text>(8S)-3',8-cyclo-7,8-dihydroguanosine 5'-triphosphate = cyclic pyranopterin phosphate + diphosphate</text>
        <dbReference type="Rhea" id="RHEA:49580"/>
        <dbReference type="ChEBI" id="CHEBI:33019"/>
        <dbReference type="ChEBI" id="CHEBI:59648"/>
        <dbReference type="ChEBI" id="CHEBI:131766"/>
        <dbReference type="EC" id="4.6.1.17"/>
    </reaction>
</comment>
<dbReference type="NCBIfam" id="NF006870">
    <property type="entry name" value="PRK09364.1"/>
    <property type="match status" value="1"/>
</dbReference>
<comment type="caution">
    <text evidence="8">The sequence shown here is derived from an EMBL/GenBank/DDBJ whole genome shotgun (WGS) entry which is preliminary data.</text>
</comment>
<name>A0AAW5JN52_9FIRM</name>
<evidence type="ECO:0000256" key="1">
    <source>
        <dbReference type="ARBA" id="ARBA00001637"/>
    </source>
</evidence>
<gene>
    <name evidence="6 8" type="primary">moaC</name>
    <name evidence="8" type="ORF">NE579_13805</name>
</gene>
<evidence type="ECO:0000256" key="4">
    <source>
        <dbReference type="ARBA" id="ARBA00023150"/>
    </source>
</evidence>
<dbReference type="HAMAP" id="MF_01224_B">
    <property type="entry name" value="MoaC_B"/>
    <property type="match status" value="1"/>
</dbReference>
<comment type="similarity">
    <text evidence="6">Belongs to the MoaC family.</text>
</comment>
<dbReference type="AlphaFoldDB" id="A0AAW5JN52"/>
<feature type="domain" description="Molybdopterin cofactor biosynthesis C (MoaC)" evidence="7">
    <location>
        <begin position="14"/>
        <end position="149"/>
    </location>
</feature>
<dbReference type="CDD" id="cd01420">
    <property type="entry name" value="MoaC_PE"/>
    <property type="match status" value="1"/>
</dbReference>
<protein>
    <recommendedName>
        <fullName evidence="3 6">Cyclic pyranopterin monophosphate synthase</fullName>
        <ecNumber evidence="3 6">4.6.1.17</ecNumber>
    </recommendedName>
    <alternativeName>
        <fullName evidence="6">Molybdenum cofactor biosynthesis protein C</fullName>
    </alternativeName>
</protein>
<comment type="subunit">
    <text evidence="6">Homohexamer; trimer of dimers.</text>
</comment>
<evidence type="ECO:0000259" key="7">
    <source>
        <dbReference type="Pfam" id="PF01967"/>
    </source>
</evidence>
<dbReference type="InterPro" id="IPR047594">
    <property type="entry name" value="MoaC_bact/euk"/>
</dbReference>
<feature type="active site" evidence="6">
    <location>
        <position position="127"/>
    </location>
</feature>
<keyword evidence="4 6" id="KW-0501">Molybdenum cofactor biosynthesis</keyword>
<comment type="pathway">
    <text evidence="2 6">Cofactor biosynthesis; molybdopterin biosynthesis.</text>
</comment>
<evidence type="ECO:0000256" key="5">
    <source>
        <dbReference type="ARBA" id="ARBA00023239"/>
    </source>
</evidence>
<dbReference type="RefSeq" id="WP_256304670.1">
    <property type="nucleotide sequence ID" value="NZ_JANFYS010000034.1"/>
</dbReference>
<evidence type="ECO:0000256" key="2">
    <source>
        <dbReference type="ARBA" id="ARBA00005046"/>
    </source>
</evidence>
<dbReference type="InterPro" id="IPR036522">
    <property type="entry name" value="MoaC_sf"/>
</dbReference>
<dbReference type="GO" id="GO:0006777">
    <property type="term" value="P:Mo-molybdopterin cofactor biosynthetic process"/>
    <property type="evidence" value="ECO:0007669"/>
    <property type="project" value="UniProtKB-UniRule"/>
</dbReference>
<dbReference type="PANTHER" id="PTHR22960">
    <property type="entry name" value="MOLYBDOPTERIN COFACTOR SYNTHESIS PROTEIN A"/>
    <property type="match status" value="1"/>
</dbReference>
<accession>A0AAW5JN52</accession>